<dbReference type="Proteomes" id="UP000008332">
    <property type="component" value="Plasmid unnamed1"/>
</dbReference>
<protein>
    <submittedName>
        <fullName evidence="6">Type II secretion system protein E</fullName>
    </submittedName>
</protein>
<dbReference type="OrthoDB" id="5790493at2"/>
<dbReference type="Gene3D" id="3.30.450.90">
    <property type="match status" value="1"/>
</dbReference>
<dbReference type="Gene3D" id="3.40.50.300">
    <property type="entry name" value="P-loop containing nucleotide triphosphate hydrolases"/>
    <property type="match status" value="1"/>
</dbReference>
<keyword evidence="7" id="KW-1185">Reference proteome</keyword>
<sequence length="596" mass="65044">MSLLDVFKRTSTRATLVARGPSGGALRDRAASAPASFATTGHGTGQKQGQSARVGVIQDQVDLPLYRELAPIPANAKDFAALLVSLDGRTVYLAVLPEMATRAITHTIKQSLSHSGSYDNVKMIEVTTNVLHALHAARSIGRLDTQEVAGEAKGLNIRMGFELIATGIEMEASDIHIDIRNTGRDAPMVLVRLRIHGALEEHACLRTAEAVQVYTEMVRGLYQNDTISNALVRTSGTFNELDRQEAMLKPPIKNAELRFESLPEKGGFDVVMRINGHDGKSAARKSLDQLGLSDDHTRDLTRASQAPHGLVVVVGSTGSGKTTTITTILAMDPSAKYKKRISLEIPPESDIPYLSQVPVKESDLNNKMDGVMRSDPDVISAGEIRNRETALMAQDSSITGHLTFATFHANGILFSLQRMLSERIGFDPHILTADGFLRAVLYQTLVEILCPTCKQPALNALAPDKVELLKTKFALPLEGAYVRYRVGGGETPCPRCRGTGVVGRTVVAEVLVPNRYILDLIAKNQFREAMDMYRDLRTAKFHEPGTLGKTYVEHALYKVSQGDICADSIFNLENLWTYLVRPPADRRKPAIAGVTA</sequence>
<dbReference type="Pfam" id="PF00437">
    <property type="entry name" value="T2SSE"/>
    <property type="match status" value="1"/>
</dbReference>
<dbReference type="InterPro" id="IPR027417">
    <property type="entry name" value="P-loop_NTPase"/>
</dbReference>
<dbReference type="RefSeq" id="WP_011458806.1">
    <property type="nucleotide sequence ID" value="NC_007901.1"/>
</dbReference>
<dbReference type="GO" id="GO:0005524">
    <property type="term" value="F:ATP binding"/>
    <property type="evidence" value="ECO:0007669"/>
    <property type="project" value="UniProtKB-KW"/>
</dbReference>
<accession>Q21QL2</accession>
<gene>
    <name evidence="6" type="ordered locus">Rfer_4246</name>
</gene>
<geneLocation type="plasmid" evidence="7">
    <name>pDSM15236</name>
</geneLocation>
<feature type="domain" description="Bacterial type II secretion system protein E" evidence="5">
    <location>
        <begin position="164"/>
        <end position="534"/>
    </location>
</feature>
<dbReference type="EMBL" id="CP000268">
    <property type="protein sequence ID" value="ABD71933.1"/>
    <property type="molecule type" value="Genomic_DNA"/>
</dbReference>
<keyword evidence="3" id="KW-0067">ATP-binding</keyword>
<proteinExistence type="inferred from homology"/>
<dbReference type="GO" id="GO:0016887">
    <property type="term" value="F:ATP hydrolysis activity"/>
    <property type="evidence" value="ECO:0007669"/>
    <property type="project" value="TreeGrafter"/>
</dbReference>
<name>Q21QL2_ALBFT</name>
<dbReference type="HOGENOM" id="CLU_457746_0_0_4"/>
<evidence type="ECO:0000313" key="7">
    <source>
        <dbReference type="Proteomes" id="UP000008332"/>
    </source>
</evidence>
<evidence type="ECO:0000256" key="4">
    <source>
        <dbReference type="SAM" id="MobiDB-lite"/>
    </source>
</evidence>
<keyword evidence="2" id="KW-0547">Nucleotide-binding</keyword>
<evidence type="ECO:0000256" key="1">
    <source>
        <dbReference type="ARBA" id="ARBA00006611"/>
    </source>
</evidence>
<keyword evidence="6" id="KW-0614">Plasmid</keyword>
<dbReference type="KEGG" id="rfr:Rfer_4246"/>
<dbReference type="GO" id="GO:0005886">
    <property type="term" value="C:plasma membrane"/>
    <property type="evidence" value="ECO:0007669"/>
    <property type="project" value="TreeGrafter"/>
</dbReference>
<feature type="region of interest" description="Disordered" evidence="4">
    <location>
        <begin position="20"/>
        <end position="52"/>
    </location>
</feature>
<organism evidence="6 7">
    <name type="scientific">Albidiferax ferrireducens (strain ATCC BAA-621 / DSM 15236 / T118)</name>
    <name type="common">Rhodoferax ferrireducens</name>
    <dbReference type="NCBI Taxonomy" id="338969"/>
    <lineage>
        <taxon>Bacteria</taxon>
        <taxon>Pseudomonadati</taxon>
        <taxon>Pseudomonadota</taxon>
        <taxon>Betaproteobacteria</taxon>
        <taxon>Burkholderiales</taxon>
        <taxon>Comamonadaceae</taxon>
        <taxon>Rhodoferax</taxon>
    </lineage>
</organism>
<evidence type="ECO:0000256" key="3">
    <source>
        <dbReference type="ARBA" id="ARBA00022840"/>
    </source>
</evidence>
<feature type="compositionally biased region" description="Low complexity" evidence="4">
    <location>
        <begin position="39"/>
        <end position="50"/>
    </location>
</feature>
<dbReference type="SUPFAM" id="SSF52540">
    <property type="entry name" value="P-loop containing nucleoside triphosphate hydrolases"/>
    <property type="match status" value="1"/>
</dbReference>
<evidence type="ECO:0000256" key="2">
    <source>
        <dbReference type="ARBA" id="ARBA00022741"/>
    </source>
</evidence>
<dbReference type="PANTHER" id="PTHR30258:SF2">
    <property type="entry name" value="COMG OPERON PROTEIN 1"/>
    <property type="match status" value="1"/>
</dbReference>
<reference evidence="7" key="1">
    <citation type="submission" date="2006-02" db="EMBL/GenBank/DDBJ databases">
        <title>Complete sequence of plasmid 1 of Rhodoferax ferrireducens DSM 15236.</title>
        <authorList>
            <person name="Copeland A."/>
            <person name="Lucas S."/>
            <person name="Lapidus A."/>
            <person name="Barry K."/>
            <person name="Detter J.C."/>
            <person name="Glavina del Rio T."/>
            <person name="Hammon N."/>
            <person name="Israni S."/>
            <person name="Pitluck S."/>
            <person name="Brettin T."/>
            <person name="Bruce D."/>
            <person name="Han C."/>
            <person name="Tapia R."/>
            <person name="Gilna P."/>
            <person name="Kiss H."/>
            <person name="Schmutz J."/>
            <person name="Larimer F."/>
            <person name="Land M."/>
            <person name="Kyrpides N."/>
            <person name="Ivanova N."/>
            <person name="Richardson P."/>
        </authorList>
    </citation>
    <scope>NUCLEOTIDE SEQUENCE [LARGE SCALE GENOMIC DNA]</scope>
    <source>
        <strain evidence="7">ATCC BAA-621 / DSM 15236 / T118</strain>
        <plasmid evidence="7">Plasmid pDSM15236</plasmid>
    </source>
</reference>
<dbReference type="PANTHER" id="PTHR30258">
    <property type="entry name" value="TYPE II SECRETION SYSTEM PROTEIN GSPE-RELATED"/>
    <property type="match status" value="1"/>
</dbReference>
<evidence type="ECO:0000259" key="5">
    <source>
        <dbReference type="Pfam" id="PF00437"/>
    </source>
</evidence>
<evidence type="ECO:0000313" key="6">
    <source>
        <dbReference type="EMBL" id="ABD71933.1"/>
    </source>
</evidence>
<comment type="similarity">
    <text evidence="1">Belongs to the GSP E family.</text>
</comment>
<dbReference type="InterPro" id="IPR001482">
    <property type="entry name" value="T2SS/T4SS_dom"/>
</dbReference>
<dbReference type="AlphaFoldDB" id="Q21QL2"/>
<dbReference type="eggNOG" id="COG2804">
    <property type="taxonomic scope" value="Bacteria"/>
</dbReference>